<name>A0A1Y2BDZ2_9FUNG</name>
<evidence type="ECO:0000313" key="1">
    <source>
        <dbReference type="EMBL" id="ORY32984.1"/>
    </source>
</evidence>
<organism evidence="1 2">
    <name type="scientific">Rhizoclosmatium globosum</name>
    <dbReference type="NCBI Taxonomy" id="329046"/>
    <lineage>
        <taxon>Eukaryota</taxon>
        <taxon>Fungi</taxon>
        <taxon>Fungi incertae sedis</taxon>
        <taxon>Chytridiomycota</taxon>
        <taxon>Chytridiomycota incertae sedis</taxon>
        <taxon>Chytridiomycetes</taxon>
        <taxon>Chytridiales</taxon>
        <taxon>Chytriomycetaceae</taxon>
        <taxon>Rhizoclosmatium</taxon>
    </lineage>
</organism>
<sequence length="56" mass="5631">MAEEICEQLSGFVGVGGGSGGSGGGGSDALGYEKFRDALVADSCYRSELDTVRVGL</sequence>
<keyword evidence="2" id="KW-1185">Reference proteome</keyword>
<dbReference type="AlphaFoldDB" id="A0A1Y2BDZ2"/>
<proteinExistence type="predicted"/>
<evidence type="ECO:0000313" key="2">
    <source>
        <dbReference type="Proteomes" id="UP000193642"/>
    </source>
</evidence>
<reference evidence="1 2" key="1">
    <citation type="submission" date="2016-07" db="EMBL/GenBank/DDBJ databases">
        <title>Pervasive Adenine N6-methylation of Active Genes in Fungi.</title>
        <authorList>
            <consortium name="DOE Joint Genome Institute"/>
            <person name="Mondo S.J."/>
            <person name="Dannebaum R.O."/>
            <person name="Kuo R.C."/>
            <person name="Labutti K."/>
            <person name="Haridas S."/>
            <person name="Kuo A."/>
            <person name="Salamov A."/>
            <person name="Ahrendt S.R."/>
            <person name="Lipzen A."/>
            <person name="Sullivan W."/>
            <person name="Andreopoulos W.B."/>
            <person name="Clum A."/>
            <person name="Lindquist E."/>
            <person name="Daum C."/>
            <person name="Ramamoorthy G.K."/>
            <person name="Gryganskyi A."/>
            <person name="Culley D."/>
            <person name="Magnuson J.K."/>
            <person name="James T.Y."/>
            <person name="O'Malley M.A."/>
            <person name="Stajich J.E."/>
            <person name="Spatafora J.W."/>
            <person name="Visel A."/>
            <person name="Grigoriev I.V."/>
        </authorList>
    </citation>
    <scope>NUCLEOTIDE SEQUENCE [LARGE SCALE GENOMIC DNA]</scope>
    <source>
        <strain evidence="1 2">JEL800</strain>
    </source>
</reference>
<dbReference type="EMBL" id="MCGO01000069">
    <property type="protein sequence ID" value="ORY32984.1"/>
    <property type="molecule type" value="Genomic_DNA"/>
</dbReference>
<gene>
    <name evidence="1" type="ORF">BCR33DRAFT_723330</name>
</gene>
<accession>A0A1Y2BDZ2</accession>
<comment type="caution">
    <text evidence="1">The sequence shown here is derived from an EMBL/GenBank/DDBJ whole genome shotgun (WGS) entry which is preliminary data.</text>
</comment>
<protein>
    <submittedName>
        <fullName evidence="1">Uncharacterized protein</fullName>
    </submittedName>
</protein>
<dbReference type="Proteomes" id="UP000193642">
    <property type="component" value="Unassembled WGS sequence"/>
</dbReference>